<dbReference type="RefSeq" id="WP_147033878.1">
    <property type="nucleotide sequence ID" value="NZ_CP042436.1"/>
</dbReference>
<proteinExistence type="predicted"/>
<sequence>MKRIKALLLFTALVGVVTLNSCKKDKTTVAVSLTADIDGSATNFSVSPVALQGSVDGQTFTVIQGATSAGATLSITVAGAITAGKTYSDAAASDNDKPLFLYATSATADDYLNDDDDASNLPSITITSVTSTTIDGTFKGKVALTSGDMPVKSITNGKFHVNIQTHP</sequence>
<dbReference type="AlphaFoldDB" id="A0A5B8V1W7"/>
<accession>A0A5B8V1W7</accession>
<keyword evidence="2" id="KW-1185">Reference proteome</keyword>
<organism evidence="1 2">
    <name type="scientific">Mucilaginibacter ginsenosidivorans</name>
    <dbReference type="NCBI Taxonomy" id="398053"/>
    <lineage>
        <taxon>Bacteria</taxon>
        <taxon>Pseudomonadati</taxon>
        <taxon>Bacteroidota</taxon>
        <taxon>Sphingobacteriia</taxon>
        <taxon>Sphingobacteriales</taxon>
        <taxon>Sphingobacteriaceae</taxon>
        <taxon>Mucilaginibacter</taxon>
    </lineage>
</organism>
<dbReference type="EMBL" id="CP042436">
    <property type="protein sequence ID" value="QEC65045.1"/>
    <property type="molecule type" value="Genomic_DNA"/>
</dbReference>
<reference evidence="1 2" key="1">
    <citation type="journal article" date="2017" name="Curr. Microbiol.">
        <title>Mucilaginibacter ginsenosidivorans sp. nov., Isolated from Soil of Ginseng Field.</title>
        <authorList>
            <person name="Kim M.M."/>
            <person name="Siddiqi M.Z."/>
            <person name="Im W.T."/>
        </authorList>
    </citation>
    <scope>NUCLEOTIDE SEQUENCE [LARGE SCALE GENOMIC DNA]</scope>
    <source>
        <strain evidence="1 2">Gsoil 3017</strain>
    </source>
</reference>
<name>A0A5B8V1W7_9SPHI</name>
<dbReference type="KEGG" id="mgin:FRZ54_21545"/>
<dbReference type="Proteomes" id="UP000321479">
    <property type="component" value="Chromosome"/>
</dbReference>
<evidence type="ECO:0000313" key="1">
    <source>
        <dbReference type="EMBL" id="QEC65045.1"/>
    </source>
</evidence>
<evidence type="ECO:0000313" key="2">
    <source>
        <dbReference type="Proteomes" id="UP000321479"/>
    </source>
</evidence>
<gene>
    <name evidence="1" type="ORF">FRZ54_21545</name>
</gene>
<dbReference type="OrthoDB" id="799305at2"/>
<protein>
    <submittedName>
        <fullName evidence="1">Uncharacterized protein</fullName>
    </submittedName>
</protein>